<protein>
    <submittedName>
        <fullName evidence="6">Tetratricopeptide repeat protein</fullName>
    </submittedName>
</protein>
<dbReference type="InterPro" id="IPR013105">
    <property type="entry name" value="TPR_2"/>
</dbReference>
<dbReference type="CDD" id="cd00118">
    <property type="entry name" value="LysM"/>
    <property type="match status" value="1"/>
</dbReference>
<reference evidence="6 7" key="1">
    <citation type="submission" date="2020-10" db="EMBL/GenBank/DDBJ databases">
        <title>Phylogeny of dyella-like bacteria.</title>
        <authorList>
            <person name="Fu J."/>
        </authorList>
    </citation>
    <scope>NUCLEOTIDE SEQUENCE [LARGE SCALE GENOMIC DNA]</scope>
    <source>
        <strain evidence="6 7">DHG40</strain>
    </source>
</reference>
<gene>
    <name evidence="6" type="ORF">ISP18_01460</name>
</gene>
<name>A0ABW8IDM0_9GAMM</name>
<comment type="caution">
    <text evidence="6">The sequence shown here is derived from an EMBL/GenBank/DDBJ whole genome shotgun (WGS) entry which is preliminary data.</text>
</comment>
<evidence type="ECO:0000256" key="2">
    <source>
        <dbReference type="ARBA" id="ARBA00022803"/>
    </source>
</evidence>
<dbReference type="Gene3D" id="1.25.40.10">
    <property type="entry name" value="Tetratricopeptide repeat domain"/>
    <property type="match status" value="1"/>
</dbReference>
<dbReference type="EMBL" id="JADIKI010000021">
    <property type="protein sequence ID" value="MFK2853262.1"/>
    <property type="molecule type" value="Genomic_DNA"/>
</dbReference>
<evidence type="ECO:0000256" key="1">
    <source>
        <dbReference type="ARBA" id="ARBA00022737"/>
    </source>
</evidence>
<evidence type="ECO:0000313" key="7">
    <source>
        <dbReference type="Proteomes" id="UP001620409"/>
    </source>
</evidence>
<feature type="domain" description="LysM" evidence="5">
    <location>
        <begin position="67"/>
        <end position="114"/>
    </location>
</feature>
<dbReference type="Proteomes" id="UP001620409">
    <property type="component" value="Unassembled WGS sequence"/>
</dbReference>
<dbReference type="Pfam" id="PF07719">
    <property type="entry name" value="TPR_2"/>
    <property type="match status" value="1"/>
</dbReference>
<dbReference type="InterPro" id="IPR019734">
    <property type="entry name" value="TPR_rpt"/>
</dbReference>
<dbReference type="Gene3D" id="3.10.350.10">
    <property type="entry name" value="LysM domain"/>
    <property type="match status" value="1"/>
</dbReference>
<keyword evidence="7" id="KW-1185">Reference proteome</keyword>
<dbReference type="PROSITE" id="PS51782">
    <property type="entry name" value="LYSM"/>
    <property type="match status" value="1"/>
</dbReference>
<feature type="region of interest" description="Disordered" evidence="4">
    <location>
        <begin position="134"/>
        <end position="160"/>
    </location>
</feature>
<sequence>MENAPNETAPRLSLSTIVNRDLQNGHYAEGEKALRRYLQDHPDDRSAQFFLRQLTQDPKQMLGAASTPHVVQPGESYSTLAAKYLGDPNLFLVLARYNGSANPALIRLGATLQLPVTQSSAAAAAAAAAATPAPAQLDSDSTPATPVAPTTPVVTNPSQRAQQLESQSIALYRQGHRDQAVALFDQALALNPQLKSSDPDFAALSRVWVANSHQQAMVFYLDQHLDQAIALWNRILVVDPGYEPAVVYRTRALELKQRLQQY</sequence>
<feature type="repeat" description="TPR" evidence="3">
    <location>
        <begin position="161"/>
        <end position="194"/>
    </location>
</feature>
<accession>A0ABW8IDM0</accession>
<dbReference type="SUPFAM" id="SSF48452">
    <property type="entry name" value="TPR-like"/>
    <property type="match status" value="1"/>
</dbReference>
<evidence type="ECO:0000313" key="6">
    <source>
        <dbReference type="EMBL" id="MFK2853262.1"/>
    </source>
</evidence>
<dbReference type="PROSITE" id="PS50005">
    <property type="entry name" value="TPR"/>
    <property type="match status" value="1"/>
</dbReference>
<evidence type="ECO:0000259" key="5">
    <source>
        <dbReference type="PROSITE" id="PS51782"/>
    </source>
</evidence>
<dbReference type="InterPro" id="IPR018392">
    <property type="entry name" value="LysM"/>
</dbReference>
<evidence type="ECO:0000256" key="3">
    <source>
        <dbReference type="PROSITE-ProRule" id="PRU00339"/>
    </source>
</evidence>
<dbReference type="InterPro" id="IPR036779">
    <property type="entry name" value="LysM_dom_sf"/>
</dbReference>
<evidence type="ECO:0000256" key="4">
    <source>
        <dbReference type="SAM" id="MobiDB-lite"/>
    </source>
</evidence>
<organism evidence="6 7">
    <name type="scientific">Dyella humi</name>
    <dbReference type="NCBI Taxonomy" id="1770547"/>
    <lineage>
        <taxon>Bacteria</taxon>
        <taxon>Pseudomonadati</taxon>
        <taxon>Pseudomonadota</taxon>
        <taxon>Gammaproteobacteria</taxon>
        <taxon>Lysobacterales</taxon>
        <taxon>Rhodanobacteraceae</taxon>
        <taxon>Dyella</taxon>
    </lineage>
</organism>
<dbReference type="InterPro" id="IPR011990">
    <property type="entry name" value="TPR-like_helical_dom_sf"/>
</dbReference>
<feature type="compositionally biased region" description="Low complexity" evidence="4">
    <location>
        <begin position="134"/>
        <end position="157"/>
    </location>
</feature>
<proteinExistence type="predicted"/>
<keyword evidence="1" id="KW-0677">Repeat</keyword>
<keyword evidence="2 3" id="KW-0802">TPR repeat</keyword>